<dbReference type="WBParaSite" id="GPLIN_001629900">
    <property type="protein sequence ID" value="GPLIN_001629900"/>
    <property type="gene ID" value="GPLIN_001629900"/>
</dbReference>
<keyword evidence="2" id="KW-1185">Reference proteome</keyword>
<organism evidence="2 3">
    <name type="scientific">Globodera pallida</name>
    <name type="common">Potato cyst nematode worm</name>
    <name type="synonym">Heterodera pallida</name>
    <dbReference type="NCBI Taxonomy" id="36090"/>
    <lineage>
        <taxon>Eukaryota</taxon>
        <taxon>Metazoa</taxon>
        <taxon>Ecdysozoa</taxon>
        <taxon>Nematoda</taxon>
        <taxon>Chromadorea</taxon>
        <taxon>Rhabditida</taxon>
        <taxon>Tylenchina</taxon>
        <taxon>Tylenchomorpha</taxon>
        <taxon>Tylenchoidea</taxon>
        <taxon>Heteroderidae</taxon>
        <taxon>Heteroderinae</taxon>
        <taxon>Globodera</taxon>
    </lineage>
</organism>
<protein>
    <submittedName>
        <fullName evidence="3">Transposase</fullName>
    </submittedName>
</protein>
<feature type="region of interest" description="Disordered" evidence="1">
    <location>
        <begin position="1"/>
        <end position="52"/>
    </location>
</feature>
<name>A0A183CTU1_GLOPA</name>
<feature type="compositionally biased region" description="Basic and acidic residues" evidence="1">
    <location>
        <begin position="25"/>
        <end position="42"/>
    </location>
</feature>
<accession>A0A183CTU1</accession>
<proteinExistence type="predicted"/>
<dbReference type="AlphaFoldDB" id="A0A183CTU1"/>
<sequence>HWPQQTPQGTATELFLGPPQSDCGQPRDRRQRTESGKPDAKRRGPQRTSSLEQELCLEMQLLRARNARLIGQLREKSGQLSVAETRADKLGREIDQFRAQKRFDASMEKISARTQMGGIIETRGPETAANGTERLALRQAVAAGQPCRGGTIAA</sequence>
<dbReference type="Proteomes" id="UP000050741">
    <property type="component" value="Unassembled WGS sequence"/>
</dbReference>
<evidence type="ECO:0000313" key="2">
    <source>
        <dbReference type="Proteomes" id="UP000050741"/>
    </source>
</evidence>
<feature type="compositionally biased region" description="Polar residues" evidence="1">
    <location>
        <begin position="1"/>
        <end position="11"/>
    </location>
</feature>
<reference evidence="3" key="2">
    <citation type="submission" date="2016-06" db="UniProtKB">
        <authorList>
            <consortium name="WormBaseParasite"/>
        </authorList>
    </citation>
    <scope>IDENTIFICATION</scope>
</reference>
<reference evidence="2" key="1">
    <citation type="submission" date="2014-05" db="EMBL/GenBank/DDBJ databases">
        <title>The genome and life-stage specific transcriptomes of Globodera pallida elucidate key aspects of plant parasitism by a cyst nematode.</title>
        <authorList>
            <person name="Cotton J.A."/>
            <person name="Lilley C.J."/>
            <person name="Jones L.M."/>
            <person name="Kikuchi T."/>
            <person name="Reid A.J."/>
            <person name="Thorpe P."/>
            <person name="Tsai I.J."/>
            <person name="Beasley H."/>
            <person name="Blok V."/>
            <person name="Cock P.J.A."/>
            <person name="Van den Akker S.E."/>
            <person name="Holroyd N."/>
            <person name="Hunt M."/>
            <person name="Mantelin S."/>
            <person name="Naghra H."/>
            <person name="Pain A."/>
            <person name="Palomares-Rius J.E."/>
            <person name="Zarowiecki M."/>
            <person name="Berriman M."/>
            <person name="Jones J.T."/>
            <person name="Urwin P.E."/>
        </authorList>
    </citation>
    <scope>NUCLEOTIDE SEQUENCE [LARGE SCALE GENOMIC DNA]</scope>
    <source>
        <strain evidence="2">Lindley</strain>
    </source>
</reference>
<evidence type="ECO:0000256" key="1">
    <source>
        <dbReference type="SAM" id="MobiDB-lite"/>
    </source>
</evidence>
<evidence type="ECO:0000313" key="3">
    <source>
        <dbReference type="WBParaSite" id="GPLIN_001629900"/>
    </source>
</evidence>